<feature type="signal peptide" evidence="2">
    <location>
        <begin position="1"/>
        <end position="22"/>
    </location>
</feature>
<feature type="chain" id="PRO_5042985451" evidence="2">
    <location>
        <begin position="23"/>
        <end position="394"/>
    </location>
</feature>
<accession>A0AAN8JZA1</accession>
<keyword evidence="4" id="KW-1185">Reference proteome</keyword>
<keyword evidence="1" id="KW-1133">Transmembrane helix</keyword>
<reference evidence="3 4" key="1">
    <citation type="submission" date="2024-01" db="EMBL/GenBank/DDBJ databases">
        <title>The genome of the rayed Mediterranean limpet Patella caerulea (Linnaeus, 1758).</title>
        <authorList>
            <person name="Anh-Thu Weber A."/>
            <person name="Halstead-Nussloch G."/>
        </authorList>
    </citation>
    <scope>NUCLEOTIDE SEQUENCE [LARGE SCALE GENOMIC DNA]</scope>
    <source>
        <strain evidence="3">AATW-2023a</strain>
        <tissue evidence="3">Whole specimen</tissue>
    </source>
</reference>
<dbReference type="Proteomes" id="UP001347796">
    <property type="component" value="Unassembled WGS sequence"/>
</dbReference>
<dbReference type="PANTHER" id="PTHR39069">
    <property type="entry name" value="ECDYSONE-INDUCIBLE GENE E1, ISOFORM A"/>
    <property type="match status" value="1"/>
</dbReference>
<keyword evidence="1" id="KW-0812">Transmembrane</keyword>
<proteinExistence type="predicted"/>
<keyword evidence="2" id="KW-0732">Signal</keyword>
<evidence type="ECO:0000256" key="2">
    <source>
        <dbReference type="SAM" id="SignalP"/>
    </source>
</evidence>
<comment type="caution">
    <text evidence="3">The sequence shown here is derived from an EMBL/GenBank/DDBJ whole genome shotgun (WGS) entry which is preliminary data.</text>
</comment>
<evidence type="ECO:0000313" key="4">
    <source>
        <dbReference type="Proteomes" id="UP001347796"/>
    </source>
</evidence>
<dbReference type="PANTHER" id="PTHR39069:SF8">
    <property type="entry name" value="FI17111P1"/>
    <property type="match status" value="1"/>
</dbReference>
<evidence type="ECO:0000313" key="3">
    <source>
        <dbReference type="EMBL" id="KAK6186096.1"/>
    </source>
</evidence>
<sequence>MVKKIVLLPTLVVVFICTKVYSAGRIYDICSSQGDCPDHSTCKPNGCKGYNCLCSNNKAADDMMKTCQAASSIGSFCDNTTKCLSRKAECSGNTCVCNDFFRTSDVGSCTFKDLRDLGENCTSSRQCSHATTVCNGGVCECASGYRLKTADEYWVDPLETEQCVLTNYSLEFCGSERLATPAGISAASVYLQDSVSGELVTESAESAGSVAGITSWSFKLIQSSSDFDYSVINTAEYPHPSLTEISPDIRDTEIIRSSIGSVSVNIVGNQEESEMHSATNNQRQVEPESRYTYLKSSTAPSKSVEMLTSRVQSLEEESVRTVVPTVVTAEEIRIIIGLLGACVGTVFILFLTVLISHLCKCQRHPSNSVSPEPTVQPSTLPTIKRQLDRFEDRW</sequence>
<protein>
    <submittedName>
        <fullName evidence="3">Uncharacterized protein</fullName>
    </submittedName>
</protein>
<name>A0AAN8JZA1_PATCE</name>
<organism evidence="3 4">
    <name type="scientific">Patella caerulea</name>
    <name type="common">Rayed Mediterranean limpet</name>
    <dbReference type="NCBI Taxonomy" id="87958"/>
    <lineage>
        <taxon>Eukaryota</taxon>
        <taxon>Metazoa</taxon>
        <taxon>Spiralia</taxon>
        <taxon>Lophotrochozoa</taxon>
        <taxon>Mollusca</taxon>
        <taxon>Gastropoda</taxon>
        <taxon>Patellogastropoda</taxon>
        <taxon>Patelloidea</taxon>
        <taxon>Patellidae</taxon>
        <taxon>Patella</taxon>
    </lineage>
</organism>
<feature type="transmembrane region" description="Helical" evidence="1">
    <location>
        <begin position="334"/>
        <end position="355"/>
    </location>
</feature>
<evidence type="ECO:0000256" key="1">
    <source>
        <dbReference type="SAM" id="Phobius"/>
    </source>
</evidence>
<keyword evidence="1" id="KW-0472">Membrane</keyword>
<dbReference type="EMBL" id="JAZGQO010000006">
    <property type="protein sequence ID" value="KAK6186096.1"/>
    <property type="molecule type" value="Genomic_DNA"/>
</dbReference>
<dbReference type="AlphaFoldDB" id="A0AAN8JZA1"/>
<gene>
    <name evidence="3" type="ORF">SNE40_008199</name>
</gene>